<protein>
    <submittedName>
        <fullName evidence="1">Uncharacterized protein</fullName>
    </submittedName>
</protein>
<organism evidence="1 2">
    <name type="scientific">Salix suchowensis</name>
    <dbReference type="NCBI Taxonomy" id="1278906"/>
    <lineage>
        <taxon>Eukaryota</taxon>
        <taxon>Viridiplantae</taxon>
        <taxon>Streptophyta</taxon>
        <taxon>Embryophyta</taxon>
        <taxon>Tracheophyta</taxon>
        <taxon>Spermatophyta</taxon>
        <taxon>Magnoliopsida</taxon>
        <taxon>eudicotyledons</taxon>
        <taxon>Gunneridae</taxon>
        <taxon>Pentapetalae</taxon>
        <taxon>rosids</taxon>
        <taxon>fabids</taxon>
        <taxon>Malpighiales</taxon>
        <taxon>Salicaceae</taxon>
        <taxon>Saliceae</taxon>
        <taxon>Salix</taxon>
    </lineage>
</organism>
<dbReference type="Proteomes" id="UP001141253">
    <property type="component" value="Chromosome 11"/>
</dbReference>
<comment type="caution">
    <text evidence="1">The sequence shown here is derived from an EMBL/GenBank/DDBJ whole genome shotgun (WGS) entry which is preliminary data.</text>
</comment>
<proteinExistence type="predicted"/>
<keyword evidence="2" id="KW-1185">Reference proteome</keyword>
<evidence type="ECO:0000313" key="1">
    <source>
        <dbReference type="EMBL" id="KAJ6332470.1"/>
    </source>
</evidence>
<sequence>MAAIPTTAEACDSNVPLSGIWVTCEFCTPFSRYMGRVGHSQAPLPLSRCSRTTCWSGSFLKPEVKEEFLSLMEGGARGVLCSEGTWGSWLKTWGGLGFWSMAA</sequence>
<accession>A0ABQ9AB77</accession>
<gene>
    <name evidence="1" type="ORF">OIU77_008531</name>
</gene>
<evidence type="ECO:0000313" key="2">
    <source>
        <dbReference type="Proteomes" id="UP001141253"/>
    </source>
</evidence>
<reference evidence="1" key="2">
    <citation type="journal article" date="2023" name="Int. J. Mol. Sci.">
        <title>De Novo Assembly and Annotation of 11 Diverse Shrub Willow (Salix) Genomes Reveals Novel Gene Organization in Sex-Linked Regions.</title>
        <authorList>
            <person name="Hyden B."/>
            <person name="Feng K."/>
            <person name="Yates T.B."/>
            <person name="Jawdy S."/>
            <person name="Cereghino C."/>
            <person name="Smart L.B."/>
            <person name="Muchero W."/>
        </authorList>
    </citation>
    <scope>NUCLEOTIDE SEQUENCE</scope>
    <source>
        <tissue evidence="1">Shoot tip</tissue>
    </source>
</reference>
<dbReference type="EMBL" id="JAPFFI010000021">
    <property type="protein sequence ID" value="KAJ6332470.1"/>
    <property type="molecule type" value="Genomic_DNA"/>
</dbReference>
<name>A0ABQ9AB77_9ROSI</name>
<reference evidence="1" key="1">
    <citation type="submission" date="2022-10" db="EMBL/GenBank/DDBJ databases">
        <authorList>
            <person name="Hyden B.L."/>
            <person name="Feng K."/>
            <person name="Yates T."/>
            <person name="Jawdy S."/>
            <person name="Smart L.B."/>
            <person name="Muchero W."/>
        </authorList>
    </citation>
    <scope>NUCLEOTIDE SEQUENCE</scope>
    <source>
        <tissue evidence="1">Shoot tip</tissue>
    </source>
</reference>